<comment type="caution">
    <text evidence="1">The sequence shown here is derived from an EMBL/GenBank/DDBJ whole genome shotgun (WGS) entry which is preliminary data.</text>
</comment>
<reference evidence="1" key="1">
    <citation type="journal article" date="2014" name="Front. Microbiol.">
        <title>High frequency of phylogenetically diverse reductive dehalogenase-homologous genes in deep subseafloor sedimentary metagenomes.</title>
        <authorList>
            <person name="Kawai M."/>
            <person name="Futagami T."/>
            <person name="Toyoda A."/>
            <person name="Takaki Y."/>
            <person name="Nishi S."/>
            <person name="Hori S."/>
            <person name="Arai W."/>
            <person name="Tsubouchi T."/>
            <person name="Morono Y."/>
            <person name="Uchiyama I."/>
            <person name="Ito T."/>
            <person name="Fujiyama A."/>
            <person name="Inagaki F."/>
            <person name="Takami H."/>
        </authorList>
    </citation>
    <scope>NUCLEOTIDE SEQUENCE</scope>
    <source>
        <strain evidence="1">Expedition CK06-06</strain>
    </source>
</reference>
<proteinExistence type="predicted"/>
<feature type="non-terminal residue" evidence="1">
    <location>
        <position position="103"/>
    </location>
</feature>
<protein>
    <submittedName>
        <fullName evidence="1">Uncharacterized protein</fullName>
    </submittedName>
</protein>
<evidence type="ECO:0000313" key="1">
    <source>
        <dbReference type="EMBL" id="GAG15017.1"/>
    </source>
</evidence>
<sequence length="103" mass="11978">MKTIKTTIYYFKFLTLLKLLLLLLLSLSPFLLSHQEYIRENLVTSDIQSQTINCELEDDELDIFGSEELDPYIDNPDTKNFVKRTTFRTPSEGCTPEALLEQL</sequence>
<dbReference type="AlphaFoldDB" id="X0VV88"/>
<dbReference type="EMBL" id="BARS01036386">
    <property type="protein sequence ID" value="GAG15017.1"/>
    <property type="molecule type" value="Genomic_DNA"/>
</dbReference>
<name>X0VV88_9ZZZZ</name>
<gene>
    <name evidence="1" type="ORF">S01H1_55944</name>
</gene>
<accession>X0VV88</accession>
<organism evidence="1">
    <name type="scientific">marine sediment metagenome</name>
    <dbReference type="NCBI Taxonomy" id="412755"/>
    <lineage>
        <taxon>unclassified sequences</taxon>
        <taxon>metagenomes</taxon>
        <taxon>ecological metagenomes</taxon>
    </lineage>
</organism>